<keyword evidence="2" id="KW-0472">Membrane</keyword>
<keyword evidence="2" id="KW-0812">Transmembrane</keyword>
<reference evidence="3 4" key="1">
    <citation type="submission" date="2012-08" db="EMBL/GenBank/DDBJ databases">
        <title>Whole genome shotgun sequence of Kineosphaera limosa NBRC 100340.</title>
        <authorList>
            <person name="Yoshida I."/>
            <person name="Isaki S."/>
            <person name="Hosoyama A."/>
            <person name="Tsuchikane K."/>
            <person name="Katsumata H."/>
            <person name="Ando Y."/>
            <person name="Ohji S."/>
            <person name="Hamada M."/>
            <person name="Tamura T."/>
            <person name="Yamazoe A."/>
            <person name="Yamazaki S."/>
            <person name="Fujita N."/>
        </authorList>
    </citation>
    <scope>NUCLEOTIDE SEQUENCE [LARGE SCALE GENOMIC DNA]</scope>
    <source>
        <strain evidence="3 4">NBRC 100340</strain>
    </source>
</reference>
<feature type="transmembrane region" description="Helical" evidence="2">
    <location>
        <begin position="352"/>
        <end position="375"/>
    </location>
</feature>
<comment type="caution">
    <text evidence="3">The sequence shown here is derived from an EMBL/GenBank/DDBJ whole genome shotgun (WGS) entry which is preliminary data.</text>
</comment>
<feature type="region of interest" description="Disordered" evidence="1">
    <location>
        <begin position="105"/>
        <end position="158"/>
    </location>
</feature>
<feature type="transmembrane region" description="Helical" evidence="2">
    <location>
        <begin position="495"/>
        <end position="515"/>
    </location>
</feature>
<dbReference type="STRING" id="1184609.KILIM_062_00360"/>
<dbReference type="eggNOG" id="COG1277">
    <property type="taxonomic scope" value="Bacteria"/>
</dbReference>
<dbReference type="Proteomes" id="UP000008366">
    <property type="component" value="Unassembled WGS sequence"/>
</dbReference>
<feature type="transmembrane region" description="Helical" evidence="2">
    <location>
        <begin position="282"/>
        <end position="311"/>
    </location>
</feature>
<dbReference type="EMBL" id="BAHD01000062">
    <property type="protein sequence ID" value="GAB97289.1"/>
    <property type="molecule type" value="Genomic_DNA"/>
</dbReference>
<accession>K6XES1</accession>
<sequence>MTGAPWHGPAGHGATGGSATDSGVADSGVADSGVAGSGVAGSGVADGGVADGAARPSAAARVLRERAPEQLTRRELRERAALREQRAHPLRPRWPRLSWPRLARRARASGEAAATTPASAGAGHTPAGHASPDSSHASPVGRASPNRASGGHRSGAAGLSGRAQAVLGRVLPGGFGGDGPPRVGPALVGVMLAAQLHALRWWRTPRLVVTFVVALAGAYALLGLAWVATGGRVGVMLGLVSFAALVAVVLAVPALACSAVAGDRDRGVLPVLQLTALSGGQLMLGAWVAACGVGLLALLLGAPVLLVAAVLDGTGLAAPLATVAALVTATGCAGALGVFAGASIRRGPAAMALTQVLVAVLSVGTLIGYAVLVAMTPQTTQAPVRVAAVTLDPALGGTAPEGGTPVADEHGCVLVERDITRFRSDRVWPVLAFSPFVTLADALGAGPERPSVVNALSDAIRGTRAAPGDEPVENCPGRPVDEASAGSEAPAGGPVWPFGVAVSLLLTGALLWLSARRLRTPQDRVGHAPGSWRHRVARLPGLRRFADD</sequence>
<keyword evidence="4" id="KW-1185">Reference proteome</keyword>
<feature type="transmembrane region" description="Helical" evidence="2">
    <location>
        <begin position="207"/>
        <end position="229"/>
    </location>
</feature>
<evidence type="ECO:0000313" key="4">
    <source>
        <dbReference type="Proteomes" id="UP000008366"/>
    </source>
</evidence>
<evidence type="ECO:0000313" key="3">
    <source>
        <dbReference type="EMBL" id="GAB97289.1"/>
    </source>
</evidence>
<feature type="compositionally biased region" description="Low complexity" evidence="1">
    <location>
        <begin position="51"/>
        <end position="60"/>
    </location>
</feature>
<feature type="compositionally biased region" description="Low complexity" evidence="1">
    <location>
        <begin position="17"/>
        <end position="34"/>
    </location>
</feature>
<keyword evidence="2" id="KW-1133">Transmembrane helix</keyword>
<dbReference type="AlphaFoldDB" id="K6XES1"/>
<dbReference type="RefSeq" id="WP_006593821.1">
    <property type="nucleotide sequence ID" value="NZ_BAHD01000062.1"/>
</dbReference>
<organism evidence="3 4">
    <name type="scientific">Kineosphaera limosa NBRC 100340</name>
    <dbReference type="NCBI Taxonomy" id="1184609"/>
    <lineage>
        <taxon>Bacteria</taxon>
        <taxon>Bacillati</taxon>
        <taxon>Actinomycetota</taxon>
        <taxon>Actinomycetes</taxon>
        <taxon>Micrococcales</taxon>
        <taxon>Dermatophilaceae</taxon>
        <taxon>Kineosphaera</taxon>
    </lineage>
</organism>
<evidence type="ECO:0000256" key="1">
    <source>
        <dbReference type="SAM" id="MobiDB-lite"/>
    </source>
</evidence>
<gene>
    <name evidence="3" type="ORF">KILIM_062_00360</name>
</gene>
<feature type="region of interest" description="Disordered" evidence="1">
    <location>
        <begin position="463"/>
        <end position="490"/>
    </location>
</feature>
<protein>
    <submittedName>
        <fullName evidence="3">Uncharacterized protein</fullName>
    </submittedName>
</protein>
<feature type="region of interest" description="Disordered" evidence="1">
    <location>
        <begin position="1"/>
        <end position="66"/>
    </location>
</feature>
<feature type="transmembrane region" description="Helical" evidence="2">
    <location>
        <begin position="317"/>
        <end position="340"/>
    </location>
</feature>
<proteinExistence type="predicted"/>
<feature type="transmembrane region" description="Helical" evidence="2">
    <location>
        <begin position="235"/>
        <end position="261"/>
    </location>
</feature>
<evidence type="ECO:0000256" key="2">
    <source>
        <dbReference type="SAM" id="Phobius"/>
    </source>
</evidence>
<name>K6XES1_9MICO</name>
<dbReference type="OrthoDB" id="149032at2"/>
<feature type="compositionally biased region" description="Low complexity" evidence="1">
    <location>
        <begin position="109"/>
        <end position="132"/>
    </location>
</feature>
<feature type="compositionally biased region" description="Gly residues" evidence="1">
    <location>
        <begin position="35"/>
        <end position="50"/>
    </location>
</feature>
<feature type="compositionally biased region" description="Low complexity" evidence="1">
    <location>
        <begin position="147"/>
        <end position="158"/>
    </location>
</feature>